<dbReference type="CDD" id="cd00555">
    <property type="entry name" value="Maf"/>
    <property type="match status" value="1"/>
</dbReference>
<dbReference type="Gene3D" id="3.90.950.10">
    <property type="match status" value="1"/>
</dbReference>
<dbReference type="Proteomes" id="UP000306393">
    <property type="component" value="Unassembled WGS sequence"/>
</dbReference>
<comment type="catalytic activity">
    <reaction evidence="5 9">
        <text>N(7)-methyl-GTP + H2O = N(7)-methyl-GMP + diphosphate + H(+)</text>
        <dbReference type="Rhea" id="RHEA:58744"/>
        <dbReference type="ChEBI" id="CHEBI:15377"/>
        <dbReference type="ChEBI" id="CHEBI:15378"/>
        <dbReference type="ChEBI" id="CHEBI:33019"/>
        <dbReference type="ChEBI" id="CHEBI:58285"/>
        <dbReference type="ChEBI" id="CHEBI:87133"/>
    </reaction>
</comment>
<dbReference type="HAMAP" id="MF_00528">
    <property type="entry name" value="Maf"/>
    <property type="match status" value="1"/>
</dbReference>
<evidence type="ECO:0000256" key="5">
    <source>
        <dbReference type="ARBA" id="ARBA00050213"/>
    </source>
</evidence>
<dbReference type="GO" id="GO:0047429">
    <property type="term" value="F:nucleoside triphosphate diphosphatase activity"/>
    <property type="evidence" value="ECO:0007669"/>
    <property type="project" value="InterPro"/>
</dbReference>
<dbReference type="InterPro" id="IPR029001">
    <property type="entry name" value="ITPase-like_fam"/>
</dbReference>
<organism evidence="11 12">
    <name type="scientific">Erwinia persicina</name>
    <dbReference type="NCBI Taxonomy" id="55211"/>
    <lineage>
        <taxon>Bacteria</taxon>
        <taxon>Pseudomonadati</taxon>
        <taxon>Pseudomonadota</taxon>
        <taxon>Gammaproteobacteria</taxon>
        <taxon>Enterobacterales</taxon>
        <taxon>Erwiniaceae</taxon>
        <taxon>Erwinia</taxon>
    </lineage>
</organism>
<dbReference type="GO" id="GO:0009117">
    <property type="term" value="P:nucleotide metabolic process"/>
    <property type="evidence" value="ECO:0007669"/>
    <property type="project" value="UniProtKB-KW"/>
</dbReference>
<evidence type="ECO:0000256" key="8">
    <source>
        <dbReference type="ARBA" id="ARBA00068163"/>
    </source>
</evidence>
<protein>
    <recommendedName>
        <fullName evidence="8 9">7-methyl-GTP pyrophosphatase</fullName>
        <shortName evidence="9">m(7)GTP pyrophosphatase</shortName>
        <ecNumber evidence="9">3.6.1.-</ecNumber>
    </recommendedName>
</protein>
<feature type="active site" description="Proton acceptor" evidence="9">
    <location>
        <position position="69"/>
    </location>
</feature>
<comment type="subcellular location">
    <subcellularLocation>
        <location evidence="1 9">Cytoplasm</location>
    </subcellularLocation>
</comment>
<name>A0A354AIT3_9GAMM</name>
<dbReference type="PANTHER" id="PTHR43213:SF10">
    <property type="entry name" value="7-METHYL-GTP PYROPHOSPHATASE"/>
    <property type="match status" value="1"/>
</dbReference>
<evidence type="ECO:0000256" key="2">
    <source>
        <dbReference type="ARBA" id="ARBA00022490"/>
    </source>
</evidence>
<evidence type="ECO:0000256" key="3">
    <source>
        <dbReference type="ARBA" id="ARBA00022801"/>
    </source>
</evidence>
<dbReference type="SUPFAM" id="SSF52972">
    <property type="entry name" value="ITPase-like"/>
    <property type="match status" value="1"/>
</dbReference>
<gene>
    <name evidence="10" type="primary">maf</name>
    <name evidence="11" type="ORF">EpCFBP13511_05325</name>
    <name evidence="10" type="ORF">IFT93_20490</name>
</gene>
<dbReference type="EC" id="3.6.1.-" evidence="9"/>
<evidence type="ECO:0000313" key="10">
    <source>
        <dbReference type="EMBL" id="MBD8108762.1"/>
    </source>
</evidence>
<evidence type="ECO:0000256" key="1">
    <source>
        <dbReference type="ARBA" id="ARBA00004496"/>
    </source>
</evidence>
<evidence type="ECO:0000256" key="9">
    <source>
        <dbReference type="HAMAP-Rule" id="MF_00528"/>
    </source>
</evidence>
<evidence type="ECO:0000256" key="4">
    <source>
        <dbReference type="ARBA" id="ARBA00023080"/>
    </source>
</evidence>
<dbReference type="PANTHER" id="PTHR43213">
    <property type="entry name" value="BIFUNCTIONAL DTTP/UTP PYROPHOSPHATASE/METHYLTRANSFERASE PROTEIN-RELATED"/>
    <property type="match status" value="1"/>
</dbReference>
<keyword evidence="2 9" id="KW-0963">Cytoplasm</keyword>
<dbReference type="InterPro" id="IPR003697">
    <property type="entry name" value="Maf-like"/>
</dbReference>
<evidence type="ECO:0000256" key="7">
    <source>
        <dbReference type="ARBA" id="ARBA00060749"/>
    </source>
</evidence>
<sequence>MRQLVLASTSDYRKALLARLELPFITAAPGVDETPLADEDATQLVVRLASAKAQALAQRYPDHLIIGSDQVCVVAGKICGKPHTEARAREQLRAASGHSVVFYTGLALFDSRDGSLQVLCEPFSVDFRTLTESEIAAYVSKEQPLDCAGSFKSEGLGITLFDRLSGRDPNTLVGLPLIALCDMLRTAGVNPLMTV</sequence>
<dbReference type="Proteomes" id="UP000661012">
    <property type="component" value="Unassembled WGS sequence"/>
</dbReference>
<dbReference type="EMBL" id="QGAC01000004">
    <property type="protein sequence ID" value="TKJ93100.1"/>
    <property type="molecule type" value="Genomic_DNA"/>
</dbReference>
<evidence type="ECO:0000256" key="6">
    <source>
        <dbReference type="ARBA" id="ARBA00053369"/>
    </source>
</evidence>
<dbReference type="STRING" id="1219360.GCA_001571305_01270"/>
<dbReference type="OrthoDB" id="9813694at2"/>
<dbReference type="PIRSF" id="PIRSF006305">
    <property type="entry name" value="Maf"/>
    <property type="match status" value="1"/>
</dbReference>
<keyword evidence="4 9" id="KW-0546">Nucleotide metabolism</keyword>
<comment type="similarity">
    <text evidence="7 9">Belongs to the Maf family. YceF subfamily.</text>
</comment>
<proteinExistence type="inferred from homology"/>
<dbReference type="FunFam" id="3.90.950.10:FF:000005">
    <property type="entry name" value="7-methyl-GTP pyrophosphatase"/>
    <property type="match status" value="1"/>
</dbReference>
<dbReference type="NCBIfam" id="TIGR00172">
    <property type="entry name" value="maf"/>
    <property type="match status" value="1"/>
</dbReference>
<feature type="site" description="Important for substrate specificity" evidence="9">
    <location>
        <position position="154"/>
    </location>
</feature>
<evidence type="ECO:0000313" key="12">
    <source>
        <dbReference type="Proteomes" id="UP000306393"/>
    </source>
</evidence>
<dbReference type="KEGG" id="epe:CI789_10360"/>
<evidence type="ECO:0000313" key="11">
    <source>
        <dbReference type="EMBL" id="TKJ93100.1"/>
    </source>
</evidence>
<comment type="function">
    <text evidence="6 9">Nucleoside triphosphate pyrophosphatase that hydrolyzes 7-methyl-GTP (m(7)GTP). May have a dual role in cell division arrest and in preventing the incorporation of modified nucleotides into cellular nucleic acids.</text>
</comment>
<comment type="caution">
    <text evidence="9">Lacks conserved residue(s) required for the propagation of feature annotation.</text>
</comment>
<reference evidence="11 12" key="1">
    <citation type="journal article" date="2019" name="Sci. Rep.">
        <title>Differences in resource use lead to coexistence of seed-transmitted microbial populations.</title>
        <authorList>
            <person name="Torres-Cortes G."/>
            <person name="Garcia B.J."/>
            <person name="Compant S."/>
            <person name="Rezki S."/>
            <person name="Jones P."/>
            <person name="Preveaux A."/>
            <person name="Briand M."/>
            <person name="Roulet A."/>
            <person name="Bouchez O."/>
            <person name="Jacobson D."/>
            <person name="Barret M."/>
        </authorList>
    </citation>
    <scope>NUCLEOTIDE SEQUENCE [LARGE SCALE GENOMIC DNA]</scope>
    <source>
        <strain evidence="11 12">CFBP13511</strain>
    </source>
</reference>
<keyword evidence="3 9" id="KW-0378">Hydrolase</keyword>
<comment type="cofactor">
    <cofactor evidence="9">
        <name>a divalent metal cation</name>
        <dbReference type="ChEBI" id="CHEBI:60240"/>
    </cofactor>
</comment>
<dbReference type="EMBL" id="JACYNN010000024">
    <property type="protein sequence ID" value="MBD8108762.1"/>
    <property type="molecule type" value="Genomic_DNA"/>
</dbReference>
<dbReference type="AlphaFoldDB" id="A0A354AIT3"/>
<comment type="caution">
    <text evidence="11">The sequence shown here is derived from an EMBL/GenBank/DDBJ whole genome shotgun (WGS) entry which is preliminary data.</text>
</comment>
<evidence type="ECO:0000313" key="13">
    <source>
        <dbReference type="Proteomes" id="UP000661012"/>
    </source>
</evidence>
<feature type="site" description="Important for substrate specificity" evidence="9">
    <location>
        <position position="12"/>
    </location>
</feature>
<accession>A0A354AIT3</accession>
<dbReference type="Pfam" id="PF02545">
    <property type="entry name" value="Maf"/>
    <property type="match status" value="1"/>
</dbReference>
<reference evidence="10 13" key="2">
    <citation type="journal article" date="2020" name="FEMS Microbiol. Ecol.">
        <title>Temporal dynamics of bacterial communities during seed development and maturation.</title>
        <authorList>
            <person name="Chesneau G."/>
            <person name="Torres-Cortes G."/>
            <person name="Briand M."/>
            <person name="Darrasse A."/>
            <person name="Preveaux A."/>
            <person name="Marais C."/>
            <person name="Jacques M.A."/>
            <person name="Shade A."/>
            <person name="Barret M."/>
        </authorList>
    </citation>
    <scope>NUCLEOTIDE SEQUENCE [LARGE SCALE GENOMIC DNA]</scope>
    <source>
        <strain evidence="10 13">CFBP13732</strain>
    </source>
</reference>
<keyword evidence="13" id="KW-1185">Reference proteome</keyword>
<feature type="site" description="Important for substrate specificity" evidence="9">
    <location>
        <position position="70"/>
    </location>
</feature>
<dbReference type="GO" id="GO:0005737">
    <property type="term" value="C:cytoplasm"/>
    <property type="evidence" value="ECO:0007669"/>
    <property type="project" value="UniProtKB-SubCell"/>
</dbReference>
<dbReference type="RefSeq" id="WP_084344167.1">
    <property type="nucleotide sequence ID" value="NZ_CP022725.1"/>
</dbReference>